<dbReference type="InterPro" id="IPR016169">
    <property type="entry name" value="FAD-bd_PCMH_sub2"/>
</dbReference>
<dbReference type="Gene3D" id="3.30.43.10">
    <property type="entry name" value="Uridine Diphospho-n-acetylenolpyruvylglucosamine Reductase, domain 2"/>
    <property type="match status" value="1"/>
</dbReference>
<dbReference type="Pfam" id="PF00941">
    <property type="entry name" value="FAD_binding_5"/>
    <property type="match status" value="1"/>
</dbReference>
<dbReference type="SUPFAM" id="SSF56176">
    <property type="entry name" value="FAD-binding/transporter-associated domain-like"/>
    <property type="match status" value="1"/>
</dbReference>
<dbReference type="PANTHER" id="PTHR42659:SF1">
    <property type="entry name" value="OXIDOREDUCTASE"/>
    <property type="match status" value="1"/>
</dbReference>
<dbReference type="SUPFAM" id="SSF55447">
    <property type="entry name" value="CO dehydrogenase flavoprotein C-terminal domain-like"/>
    <property type="match status" value="1"/>
</dbReference>
<dbReference type="Pfam" id="PF03450">
    <property type="entry name" value="CO_deh_flav_C"/>
    <property type="match status" value="1"/>
</dbReference>
<dbReference type="InterPro" id="IPR036683">
    <property type="entry name" value="CO_DH_flav_C_dom_sf"/>
</dbReference>
<protein>
    <submittedName>
        <fullName evidence="3">Xanthine dehydrogenase family protein subunit M</fullName>
    </submittedName>
</protein>
<gene>
    <name evidence="3" type="ORF">ENW50_04295</name>
</gene>
<dbReference type="PROSITE" id="PS51387">
    <property type="entry name" value="FAD_PCMH"/>
    <property type="match status" value="1"/>
</dbReference>
<evidence type="ECO:0000313" key="3">
    <source>
        <dbReference type="EMBL" id="HGY93896.1"/>
    </source>
</evidence>
<dbReference type="InterPro" id="IPR002346">
    <property type="entry name" value="Mopterin_DH_FAD-bd"/>
</dbReference>
<accession>A0A7V4XRR5</accession>
<dbReference type="InterPro" id="IPR016166">
    <property type="entry name" value="FAD-bd_PCMH"/>
</dbReference>
<organism evidence="3">
    <name type="scientific">Acidobacterium capsulatum</name>
    <dbReference type="NCBI Taxonomy" id="33075"/>
    <lineage>
        <taxon>Bacteria</taxon>
        <taxon>Pseudomonadati</taxon>
        <taxon>Acidobacteriota</taxon>
        <taxon>Terriglobia</taxon>
        <taxon>Terriglobales</taxon>
        <taxon>Acidobacteriaceae</taxon>
        <taxon>Acidobacterium</taxon>
    </lineage>
</organism>
<dbReference type="EMBL" id="DTKL01000020">
    <property type="protein sequence ID" value="HGY93896.1"/>
    <property type="molecule type" value="Genomic_DNA"/>
</dbReference>
<dbReference type="InterPro" id="IPR036318">
    <property type="entry name" value="FAD-bd_PCMH-like_sf"/>
</dbReference>
<evidence type="ECO:0000256" key="1">
    <source>
        <dbReference type="ARBA" id="ARBA00022827"/>
    </source>
</evidence>
<keyword evidence="1" id="KW-0274">FAD</keyword>
<dbReference type="PANTHER" id="PTHR42659">
    <property type="entry name" value="XANTHINE DEHYDROGENASE SUBUNIT C-RELATED"/>
    <property type="match status" value="1"/>
</dbReference>
<feature type="domain" description="FAD-binding PCMH-type" evidence="2">
    <location>
        <begin position="1"/>
        <end position="217"/>
    </location>
</feature>
<sequence length="323" mass="35033">MQAFRYTKSTTVDAAVQAHGTYVAGGTTLIDLMKLNVETPASLVDINPLPLAKVEAQPGGGLRIGAMVRNSDLANDEQVKKHYAVLSEALLSGASPQLRNMATTGGNLLQRTRCYYFRDTSYPCNKREPGSGCSATDGYNRIHAVLGGSEHCVAVMPSDMAVAMMALEATIHTSGSQGERKIPIREFYVLPGDTPQRENTLLPGELITHVTLAPLPANTRSYYLKLRDRAQYEFALASVAAVTTMKGRRIERVRVAMGGVGTQPWYAPEVEKALEGKEATPENFHRAAEAALAHARPLKDNGFKIELAKRAIVRALHVTTETA</sequence>
<dbReference type="GO" id="GO:0016491">
    <property type="term" value="F:oxidoreductase activity"/>
    <property type="evidence" value="ECO:0007669"/>
    <property type="project" value="InterPro"/>
</dbReference>
<evidence type="ECO:0000259" key="2">
    <source>
        <dbReference type="PROSITE" id="PS51387"/>
    </source>
</evidence>
<keyword evidence="1" id="KW-0285">Flavoprotein</keyword>
<dbReference type="Gene3D" id="3.30.390.50">
    <property type="entry name" value="CO dehydrogenase flavoprotein, C-terminal domain"/>
    <property type="match status" value="1"/>
</dbReference>
<dbReference type="InterPro" id="IPR005107">
    <property type="entry name" value="CO_DH_flav_C"/>
</dbReference>
<dbReference type="Gene3D" id="3.30.465.10">
    <property type="match status" value="2"/>
</dbReference>
<dbReference type="SMART" id="SM01092">
    <property type="entry name" value="CO_deh_flav_C"/>
    <property type="match status" value="1"/>
</dbReference>
<comment type="caution">
    <text evidence="3">The sequence shown here is derived from an EMBL/GenBank/DDBJ whole genome shotgun (WGS) entry which is preliminary data.</text>
</comment>
<reference evidence="3" key="1">
    <citation type="journal article" date="2020" name="mSystems">
        <title>Genome- and Community-Level Interaction Insights into Carbon Utilization and Element Cycling Functions of Hydrothermarchaeota in Hydrothermal Sediment.</title>
        <authorList>
            <person name="Zhou Z."/>
            <person name="Liu Y."/>
            <person name="Xu W."/>
            <person name="Pan J."/>
            <person name="Luo Z.H."/>
            <person name="Li M."/>
        </authorList>
    </citation>
    <scope>NUCLEOTIDE SEQUENCE [LARGE SCALE GENOMIC DNA]</scope>
    <source>
        <strain evidence="3">SpSt-855</strain>
    </source>
</reference>
<dbReference type="InterPro" id="IPR016167">
    <property type="entry name" value="FAD-bd_PCMH_sub1"/>
</dbReference>
<dbReference type="InterPro" id="IPR051312">
    <property type="entry name" value="Diverse_Substr_Oxidored"/>
</dbReference>
<proteinExistence type="predicted"/>
<name>A0A7V4XRR5_9BACT</name>
<dbReference type="AlphaFoldDB" id="A0A7V4XRR5"/>
<dbReference type="GO" id="GO:0071949">
    <property type="term" value="F:FAD binding"/>
    <property type="evidence" value="ECO:0007669"/>
    <property type="project" value="InterPro"/>
</dbReference>